<dbReference type="GO" id="GO:0031177">
    <property type="term" value="F:phosphopantetheine binding"/>
    <property type="evidence" value="ECO:0007669"/>
    <property type="project" value="InterPro"/>
</dbReference>
<dbReference type="GO" id="GO:0004467">
    <property type="term" value="F:long-chain fatty acid-CoA ligase activity"/>
    <property type="evidence" value="ECO:0007669"/>
    <property type="project" value="TreeGrafter"/>
</dbReference>
<protein>
    <submittedName>
        <fullName evidence="7">Fatty-acid-ligase fadd9</fullName>
    </submittedName>
</protein>
<dbReference type="PANTHER" id="PTHR43272:SF33">
    <property type="entry name" value="AMP-BINDING DOMAIN-CONTAINING PROTEIN-RELATED"/>
    <property type="match status" value="1"/>
</dbReference>
<dbReference type="Gene3D" id="3.40.50.12780">
    <property type="entry name" value="N-terminal domain of ligase-like"/>
    <property type="match status" value="1"/>
</dbReference>
<dbReference type="Proteomes" id="UP000019335">
    <property type="component" value="Chromosome 2"/>
</dbReference>
<evidence type="ECO:0000313" key="8">
    <source>
        <dbReference type="Proteomes" id="UP000019335"/>
    </source>
</evidence>
<keyword evidence="4" id="KW-0067">ATP-binding</keyword>
<evidence type="ECO:0000256" key="3">
    <source>
        <dbReference type="ARBA" id="ARBA00022741"/>
    </source>
</evidence>
<dbReference type="InterPro" id="IPR013120">
    <property type="entry name" value="FAR_NAD-bd"/>
</dbReference>
<dbReference type="SUPFAM" id="SSF51735">
    <property type="entry name" value="NAD(P)-binding Rossmann-fold domains"/>
    <property type="match status" value="1"/>
</dbReference>
<dbReference type="InterPro" id="IPR010080">
    <property type="entry name" value="Thioester_reductase-like_dom"/>
</dbReference>
<dbReference type="PROSITE" id="PS50075">
    <property type="entry name" value="CARRIER"/>
    <property type="match status" value="1"/>
</dbReference>
<dbReference type="OrthoDB" id="1700726at2759"/>
<evidence type="ECO:0000256" key="2">
    <source>
        <dbReference type="ARBA" id="ARBA00022553"/>
    </source>
</evidence>
<feature type="region of interest" description="Disordered" evidence="5">
    <location>
        <begin position="1"/>
        <end position="24"/>
    </location>
</feature>
<dbReference type="Gene3D" id="1.10.1200.10">
    <property type="entry name" value="ACP-like"/>
    <property type="match status" value="1"/>
</dbReference>
<dbReference type="InterPro" id="IPR000873">
    <property type="entry name" value="AMP-dep_synth/lig_dom"/>
</dbReference>
<dbReference type="NCBIfam" id="TIGR01746">
    <property type="entry name" value="Thioester-redct"/>
    <property type="match status" value="1"/>
</dbReference>
<dbReference type="InterPro" id="IPR042099">
    <property type="entry name" value="ANL_N_sf"/>
</dbReference>
<dbReference type="SUPFAM" id="SSF47336">
    <property type="entry name" value="ACP-like"/>
    <property type="match status" value="1"/>
</dbReference>
<dbReference type="Pfam" id="PF00501">
    <property type="entry name" value="AMP-binding"/>
    <property type="match status" value="1"/>
</dbReference>
<accession>W7UAH1</accession>
<organism evidence="7 8">
    <name type="scientific">Nannochloropsis gaditana</name>
    <dbReference type="NCBI Taxonomy" id="72520"/>
    <lineage>
        <taxon>Eukaryota</taxon>
        <taxon>Sar</taxon>
        <taxon>Stramenopiles</taxon>
        <taxon>Ochrophyta</taxon>
        <taxon>Eustigmatophyceae</taxon>
        <taxon>Eustigmatales</taxon>
        <taxon>Monodopsidaceae</taxon>
        <taxon>Nannochloropsis</taxon>
    </lineage>
</organism>
<name>W7UAH1_9STRA</name>
<keyword evidence="8" id="KW-1185">Reference proteome</keyword>
<feature type="compositionally biased region" description="Polar residues" evidence="5">
    <location>
        <begin position="1"/>
        <end position="10"/>
    </location>
</feature>
<dbReference type="GO" id="GO:0005524">
    <property type="term" value="F:ATP binding"/>
    <property type="evidence" value="ECO:0007669"/>
    <property type="project" value="UniProtKB-KW"/>
</dbReference>
<dbReference type="SUPFAM" id="SSF56801">
    <property type="entry name" value="Acetyl-CoA synthetase-like"/>
    <property type="match status" value="1"/>
</dbReference>
<dbReference type="InterPro" id="IPR006162">
    <property type="entry name" value="Ppantetheine_attach_site"/>
</dbReference>
<evidence type="ECO:0000256" key="4">
    <source>
        <dbReference type="ARBA" id="ARBA00022840"/>
    </source>
</evidence>
<dbReference type="InterPro" id="IPR020845">
    <property type="entry name" value="AMP-binding_CS"/>
</dbReference>
<evidence type="ECO:0000256" key="1">
    <source>
        <dbReference type="ARBA" id="ARBA00022450"/>
    </source>
</evidence>
<evidence type="ECO:0000259" key="6">
    <source>
        <dbReference type="PROSITE" id="PS50075"/>
    </source>
</evidence>
<keyword evidence="1" id="KW-0596">Phosphopantetheine</keyword>
<dbReference type="SMART" id="SM00823">
    <property type="entry name" value="PKS_PP"/>
    <property type="match status" value="1"/>
</dbReference>
<dbReference type="Pfam" id="PF07993">
    <property type="entry name" value="NAD_binding_4"/>
    <property type="match status" value="1"/>
</dbReference>
<dbReference type="PROSITE" id="PS00455">
    <property type="entry name" value="AMP_BINDING"/>
    <property type="match status" value="1"/>
</dbReference>
<dbReference type="InterPro" id="IPR009081">
    <property type="entry name" value="PP-bd_ACP"/>
</dbReference>
<evidence type="ECO:0000313" key="7">
    <source>
        <dbReference type="EMBL" id="EWM29929.1"/>
    </source>
</evidence>
<dbReference type="InterPro" id="IPR020806">
    <property type="entry name" value="PKS_PP-bd"/>
</dbReference>
<dbReference type="PROSITE" id="PS00012">
    <property type="entry name" value="PHOSPHOPANTETHEINE"/>
    <property type="match status" value="1"/>
</dbReference>
<keyword evidence="3" id="KW-0547">Nucleotide-binding</keyword>
<gene>
    <name evidence="7" type="ORF">Naga_100035g43</name>
</gene>
<feature type="domain" description="Carrier" evidence="6">
    <location>
        <begin position="723"/>
        <end position="801"/>
    </location>
</feature>
<comment type="caution">
    <text evidence="7">The sequence shown here is derived from an EMBL/GenBank/DDBJ whole genome shotgun (WGS) entry which is preliminary data.</text>
</comment>
<evidence type="ECO:0000256" key="5">
    <source>
        <dbReference type="SAM" id="MobiDB-lite"/>
    </source>
</evidence>
<dbReference type="PANTHER" id="PTHR43272">
    <property type="entry name" value="LONG-CHAIN-FATTY-ACID--COA LIGASE"/>
    <property type="match status" value="1"/>
</dbReference>
<dbReference type="EMBL" id="AZIL01000114">
    <property type="protein sequence ID" value="EWM29929.1"/>
    <property type="molecule type" value="Genomic_DNA"/>
</dbReference>
<sequence>MSGTTSNPHAPSSEAAVNSDGWKMPGPNMDRLATLLAHDRELQDAMPDPQVQARIDKTATTIELVQQVCEGYAEREALKWCVNGAPTADYTECLTYRDIWKRVRAMATVLSGRGWLLKKDFVAVCGFASPGWVLIDVLALYLGAVLVPLPLNVPYEDLRSMLEESEARVVFCAAEEAHTLVMNVLAKDGACPGVETVVVMDYGEESNGQAMVQALRPVLPATVLRVLTLGELLTDVSQGIVDSTERYGTTAAASSCGFLPPAVPGSQGWSDESNPLLGLMYTSGSTGRPKGAMYTEKLMRALWHTGFSWGKGEVPVISLGFLPLNHIVGRVTIYQALSKGGRVYFVRRSDMSTLFEDFATARPTKTMMVPRIANMAYETYQLKKMELLQTVGLSSSSLPTEEQAQGKRLKLDEVERAAREYIRDRVFGGRLLFAIVGTAPSSAAVSALIQEACEMPMVEGYGSTELGGITIENRINVATVVKWKLIDVPELGYTLKDQPCPRGELLVMTTTGIPGYYKHPKATAELIDTEGFFHTGDIMEQRGPEELVWIDRRKNVLKLAQGEYLSISRLEALYAGDPDVKNIFLYGNSLRSYVLAVVVPSEALVAAAKAGLEDGNGGNGLKGSARDELAGQGEVEEEAVLARLKPLLRQRLDSMAKEAGMASYEVPRDFIVQLAGFTRENKLVTDSNKLARARLKETFGPRLEAMYDAVEQRKEKRLEHLHSDPQASTTDMVRAVLEMTLGLGEEVGLDATFAQLGGDSLSAVRVTEHLKRLCGVGVPVAELLNPAMTLSSLIQHLDLKLKRGQVVGAEDMEETGEEEIYRRVHGLGDDDAVIFAQDLTIGKFIPTAVLHPPEAKVATDWAAGAEKGFEKREGRVRGVLLTGANGFLGRFLLLELLQKLCAQTDYKLGGTGRVYCLIRGRDEAAAKCRLWEAVGASLLQAHEDRIVVLAGDVSRPHLGLSGDTYANLLENVDLVLHAGALVNHNLSYRSLFGPNVVGTANIIKFCLARPSHPKPLHYVSTIAVTMGEGGPGREVHEGHLGYCWGNQRFVRKGTYAEGYGASKWAAEVLLQNVHKETGLPVVAYRCSMILPHSSLPGQINVADVFTRLLAGVIYTGVAPASFTDGHGPAPAYDGSPVDFVAGAIVAIVWKGFHRSTGQVDVDAGQEIEASGCRLFHVINPHVQKGPSLDDMIDWVQSAGYDVERITPYRTWLETFESKLQALPSEKRNQSPLPVLKHWQDPSPSRIHAQEISVVDASRFRAAVKELTRWGDVPCLCEGYLLTCLYQMSKVGLISATPAVMLAKLAEK</sequence>
<dbReference type="Gene3D" id="3.40.50.720">
    <property type="entry name" value="NAD(P)-binding Rossmann-like Domain"/>
    <property type="match status" value="1"/>
</dbReference>
<dbReference type="Pfam" id="PF00550">
    <property type="entry name" value="PP-binding"/>
    <property type="match status" value="1"/>
</dbReference>
<keyword evidence="2" id="KW-0597">Phosphoprotein</keyword>
<dbReference type="InterPro" id="IPR036736">
    <property type="entry name" value="ACP-like_sf"/>
</dbReference>
<dbReference type="InterPro" id="IPR036291">
    <property type="entry name" value="NAD(P)-bd_dom_sf"/>
</dbReference>
<proteinExistence type="predicted"/>
<keyword evidence="7" id="KW-0436">Ligase</keyword>
<dbReference type="GO" id="GO:0016020">
    <property type="term" value="C:membrane"/>
    <property type="evidence" value="ECO:0007669"/>
    <property type="project" value="TreeGrafter"/>
</dbReference>
<reference evidence="7 8" key="1">
    <citation type="journal article" date="2014" name="Mol. Plant">
        <title>Chromosome Scale Genome Assembly and Transcriptome Profiling of Nannochloropsis gaditana in Nitrogen Depletion.</title>
        <authorList>
            <person name="Corteggiani Carpinelli E."/>
            <person name="Telatin A."/>
            <person name="Vitulo N."/>
            <person name="Forcato C."/>
            <person name="D'Angelo M."/>
            <person name="Schiavon R."/>
            <person name="Vezzi A."/>
            <person name="Giacometti G.M."/>
            <person name="Morosinotto T."/>
            <person name="Valle G."/>
        </authorList>
    </citation>
    <scope>NUCLEOTIDE SEQUENCE [LARGE SCALE GENOMIC DNA]</scope>
    <source>
        <strain evidence="7 8">B-31</strain>
    </source>
</reference>